<dbReference type="CDD" id="cd01335">
    <property type="entry name" value="Radical_SAM"/>
    <property type="match status" value="1"/>
</dbReference>
<keyword evidence="2" id="KW-1185">Reference proteome</keyword>
<dbReference type="PANTHER" id="PTHR37822">
    <property type="entry name" value="SPORE PHOTOPRODUCT LYASE-RELATED"/>
    <property type="match status" value="1"/>
</dbReference>
<keyword evidence="1" id="KW-0456">Lyase</keyword>
<dbReference type="InterPro" id="IPR049539">
    <property type="entry name" value="SPL"/>
</dbReference>
<dbReference type="Proteomes" id="UP000724672">
    <property type="component" value="Unassembled WGS sequence"/>
</dbReference>
<protein>
    <submittedName>
        <fullName evidence="1">Spore photoproduct lyase</fullName>
        <ecNumber evidence="1">4.1.99.14</ecNumber>
    </submittedName>
</protein>
<organism evidence="1 2">
    <name type="scientific">Anaeromonas frigoriresistens</name>
    <dbReference type="NCBI Taxonomy" id="2683708"/>
    <lineage>
        <taxon>Bacteria</taxon>
        <taxon>Bacillati</taxon>
        <taxon>Bacillota</taxon>
        <taxon>Tissierellia</taxon>
        <taxon>Tissierellales</taxon>
        <taxon>Thermohalobacteraceae</taxon>
        <taxon>Anaeromonas</taxon>
    </lineage>
</organism>
<dbReference type="GO" id="GO:1904047">
    <property type="term" value="F:S-adenosyl-L-methionine binding"/>
    <property type="evidence" value="ECO:0007669"/>
    <property type="project" value="InterPro"/>
</dbReference>
<dbReference type="SFLD" id="SFLDS00029">
    <property type="entry name" value="Radical_SAM"/>
    <property type="match status" value="1"/>
</dbReference>
<proteinExistence type="predicted"/>
<dbReference type="GO" id="GO:0003913">
    <property type="term" value="F:DNA photolyase activity"/>
    <property type="evidence" value="ECO:0007669"/>
    <property type="project" value="InterPro"/>
</dbReference>
<name>A0A942Z9P2_9FIRM</name>
<reference evidence="1" key="1">
    <citation type="submission" date="2019-12" db="EMBL/GenBank/DDBJ databases">
        <title>Clostridiaceae gen. nov. sp. nov., isolated from sediment in Xinjiang, China.</title>
        <authorList>
            <person name="Zhang R."/>
        </authorList>
    </citation>
    <scope>NUCLEOTIDE SEQUENCE</scope>
    <source>
        <strain evidence="1">D2Q-11</strain>
    </source>
</reference>
<evidence type="ECO:0000313" key="1">
    <source>
        <dbReference type="EMBL" id="MBS4539045.1"/>
    </source>
</evidence>
<evidence type="ECO:0000313" key="2">
    <source>
        <dbReference type="Proteomes" id="UP000724672"/>
    </source>
</evidence>
<gene>
    <name evidence="1" type="primary">splB</name>
    <name evidence="1" type="ORF">GOQ27_11270</name>
</gene>
<dbReference type="GO" id="GO:0051539">
    <property type="term" value="F:4 iron, 4 sulfur cluster binding"/>
    <property type="evidence" value="ECO:0007669"/>
    <property type="project" value="TreeGrafter"/>
</dbReference>
<dbReference type="PANTHER" id="PTHR37822:SF2">
    <property type="entry name" value="SPORE PHOTOPRODUCT LYASE"/>
    <property type="match status" value="1"/>
</dbReference>
<dbReference type="Gene3D" id="3.80.30.30">
    <property type="match status" value="1"/>
</dbReference>
<dbReference type="Pfam" id="PF20903">
    <property type="entry name" value="SPL"/>
    <property type="match status" value="1"/>
</dbReference>
<dbReference type="NCBIfam" id="TIGR04070">
    <property type="entry name" value="photo_TT_lyase"/>
    <property type="match status" value="1"/>
</dbReference>
<dbReference type="SUPFAM" id="SSF102114">
    <property type="entry name" value="Radical SAM enzymes"/>
    <property type="match status" value="1"/>
</dbReference>
<dbReference type="RefSeq" id="WP_203366968.1">
    <property type="nucleotide sequence ID" value="NZ_WSFT01000040.1"/>
</dbReference>
<dbReference type="InterPro" id="IPR058240">
    <property type="entry name" value="rSAM_sf"/>
</dbReference>
<sequence length="335" mass="39466">MKPFIPEVAYINKNALKYEEGKRALEFFKKNNVEIIESSRVKINEDSNLRNYVKSKKTVLLTVNRQNKLTACKPSADYQFHLSSSCPGHCEYCYLQTTQGEKPYMKIYSNIDEIIETIDKYIKSNEQISTFEAASITDPVGLDHITGGLKKVIEYFSTQDNGRLRLVTKFDHVDPYLNINHNNHTKFRFSINTDWVINNFEHKTSSRDERIEAAKKLAEVGYPLGFIVAPIILYENWEKDYKDMFYKLKEAIYDYDKDITFELIQHRFTNKAKDLIVERFPNTKLDLNEENRKLKWGPYGQFKHVYKKEAESHIKKYMTSTIEELFPNSTIEYFT</sequence>
<dbReference type="InterPro" id="IPR007197">
    <property type="entry name" value="rSAM"/>
</dbReference>
<dbReference type="AlphaFoldDB" id="A0A942Z9P2"/>
<dbReference type="EMBL" id="WSFT01000040">
    <property type="protein sequence ID" value="MBS4539045.1"/>
    <property type="molecule type" value="Genomic_DNA"/>
</dbReference>
<dbReference type="SFLD" id="SFLDF00412">
    <property type="entry name" value="spore_photoproduct_lyase_2"/>
    <property type="match status" value="1"/>
</dbReference>
<dbReference type="InterPro" id="IPR034559">
    <property type="entry name" value="SPL_Clostridia"/>
</dbReference>
<comment type="caution">
    <text evidence="1">The sequence shown here is derived from an EMBL/GenBank/DDBJ whole genome shotgun (WGS) entry which is preliminary data.</text>
</comment>
<dbReference type="InterPro" id="IPR023897">
    <property type="entry name" value="SPL_firmicutes"/>
</dbReference>
<dbReference type="SFLD" id="SFLDG01079">
    <property type="entry name" value="spore_photoproduct_lyase_like"/>
    <property type="match status" value="1"/>
</dbReference>
<dbReference type="GO" id="GO:0042601">
    <property type="term" value="C:endospore-forming forespore"/>
    <property type="evidence" value="ECO:0007669"/>
    <property type="project" value="TreeGrafter"/>
</dbReference>
<dbReference type="EC" id="4.1.99.14" evidence="1"/>
<dbReference type="Gene3D" id="3.40.50.12110">
    <property type="match status" value="1"/>
</dbReference>
<accession>A0A942Z9P2</accession>